<proteinExistence type="predicted"/>
<reference evidence="2" key="1">
    <citation type="thesis" date="2020" institute="ProQuest LLC" country="789 East Eisenhower Parkway, Ann Arbor, MI, USA">
        <title>Comparative Genomics and Chromosome Evolution.</title>
        <authorList>
            <person name="Mudd A.B."/>
        </authorList>
    </citation>
    <scope>NUCLEOTIDE SEQUENCE</scope>
    <source>
        <strain evidence="2">237g6f4</strain>
        <tissue evidence="2">Blood</tissue>
    </source>
</reference>
<organism evidence="2 3">
    <name type="scientific">Engystomops pustulosus</name>
    <name type="common">Tungara frog</name>
    <name type="synonym">Physalaemus pustulosus</name>
    <dbReference type="NCBI Taxonomy" id="76066"/>
    <lineage>
        <taxon>Eukaryota</taxon>
        <taxon>Metazoa</taxon>
        <taxon>Chordata</taxon>
        <taxon>Craniata</taxon>
        <taxon>Vertebrata</taxon>
        <taxon>Euteleostomi</taxon>
        <taxon>Amphibia</taxon>
        <taxon>Batrachia</taxon>
        <taxon>Anura</taxon>
        <taxon>Neobatrachia</taxon>
        <taxon>Hyloidea</taxon>
        <taxon>Leptodactylidae</taxon>
        <taxon>Leiuperinae</taxon>
        <taxon>Engystomops</taxon>
    </lineage>
</organism>
<feature type="compositionally biased region" description="Basic residues" evidence="1">
    <location>
        <begin position="49"/>
        <end position="61"/>
    </location>
</feature>
<name>A0AAV7CJL1_ENGPU</name>
<keyword evidence="3" id="KW-1185">Reference proteome</keyword>
<protein>
    <submittedName>
        <fullName evidence="2">Uncharacterized protein</fullName>
    </submittedName>
</protein>
<gene>
    <name evidence="2" type="ORF">GDO81_004840</name>
</gene>
<dbReference type="AlphaFoldDB" id="A0AAV7CJL1"/>
<sequence>MEKRQANSKEDIKRHMARTETTNKRKMREGRKGEEGMYRQQEKTWGKTIVRKISKDSKRKQVGCVAENIKEGRKEKERKRKHVHEEKR</sequence>
<feature type="region of interest" description="Disordered" evidence="1">
    <location>
        <begin position="1"/>
        <end position="88"/>
    </location>
</feature>
<comment type="caution">
    <text evidence="2">The sequence shown here is derived from an EMBL/GenBank/DDBJ whole genome shotgun (WGS) entry which is preliminary data.</text>
</comment>
<evidence type="ECO:0000313" key="3">
    <source>
        <dbReference type="Proteomes" id="UP000824782"/>
    </source>
</evidence>
<feature type="compositionally biased region" description="Basic and acidic residues" evidence="1">
    <location>
        <begin position="30"/>
        <end position="45"/>
    </location>
</feature>
<evidence type="ECO:0000256" key="1">
    <source>
        <dbReference type="SAM" id="MobiDB-lite"/>
    </source>
</evidence>
<feature type="compositionally biased region" description="Basic and acidic residues" evidence="1">
    <location>
        <begin position="1"/>
        <end position="23"/>
    </location>
</feature>
<evidence type="ECO:0000313" key="2">
    <source>
        <dbReference type="EMBL" id="KAG8584954.1"/>
    </source>
</evidence>
<accession>A0AAV7CJL1</accession>
<dbReference type="Proteomes" id="UP000824782">
    <property type="component" value="Unassembled WGS sequence"/>
</dbReference>
<dbReference type="EMBL" id="WNYA01000002">
    <property type="protein sequence ID" value="KAG8584954.1"/>
    <property type="molecule type" value="Genomic_DNA"/>
</dbReference>